<sequence length="181" mass="18983">MAIGAVSGAVSQLLLSMVHIDTANAAYPWTVGSLSGRPEEQIPQIGLITVAGLILSIIWTRYFRLLSFSDAVIITLGHSPQRIRLLAVLIAVTLTGFAVSLAGPVGMVALAGPEMARSLARHKGLPVMSSVLCGGILMVLADLAGRTILSPVELPVGIVTAVTGGPYLIWILIRQPRRSAL</sequence>
<protein>
    <submittedName>
        <fullName evidence="9">Putative siderophore transport system permease protein YfhA</fullName>
    </submittedName>
</protein>
<dbReference type="AlphaFoldDB" id="A0A1M5X1V4"/>
<dbReference type="Gene3D" id="1.10.3470.10">
    <property type="entry name" value="ABC transporter involved in vitamin B12 uptake, BtuC"/>
    <property type="match status" value="1"/>
</dbReference>
<dbReference type="SUPFAM" id="SSF81345">
    <property type="entry name" value="ABC transporter involved in vitamin B12 uptake, BtuC"/>
    <property type="match status" value="1"/>
</dbReference>
<feature type="transmembrane region" description="Helical" evidence="8">
    <location>
        <begin position="83"/>
        <end position="105"/>
    </location>
</feature>
<keyword evidence="10" id="KW-1185">Reference proteome</keyword>
<comment type="subcellular location">
    <subcellularLocation>
        <location evidence="1">Cell membrane</location>
        <topology evidence="1">Multi-pass membrane protein</topology>
    </subcellularLocation>
</comment>
<dbReference type="PANTHER" id="PTHR30472:SF24">
    <property type="entry name" value="FERRIC ENTEROBACTIN TRANSPORT SYSTEM PERMEASE PROTEIN FEPG"/>
    <property type="match status" value="1"/>
</dbReference>
<evidence type="ECO:0000256" key="1">
    <source>
        <dbReference type="ARBA" id="ARBA00004651"/>
    </source>
</evidence>
<gene>
    <name evidence="9" type="primary">yfhA_1</name>
    <name evidence="9" type="ORF">VA7868_00939</name>
</gene>
<evidence type="ECO:0000313" key="9">
    <source>
        <dbReference type="EMBL" id="SHH93847.1"/>
    </source>
</evidence>
<evidence type="ECO:0000256" key="7">
    <source>
        <dbReference type="ARBA" id="ARBA00023136"/>
    </source>
</evidence>
<dbReference type="PANTHER" id="PTHR30472">
    <property type="entry name" value="FERRIC ENTEROBACTIN TRANSPORT SYSTEM PERMEASE PROTEIN"/>
    <property type="match status" value="1"/>
</dbReference>
<evidence type="ECO:0000256" key="5">
    <source>
        <dbReference type="ARBA" id="ARBA00022692"/>
    </source>
</evidence>
<feature type="transmembrane region" description="Helical" evidence="8">
    <location>
        <begin position="152"/>
        <end position="173"/>
    </location>
</feature>
<keyword evidence="6 8" id="KW-1133">Transmembrane helix</keyword>
<keyword evidence="4" id="KW-1003">Cell membrane</keyword>
<dbReference type="STRING" id="1216006.VA7868_00939"/>
<evidence type="ECO:0000256" key="8">
    <source>
        <dbReference type="SAM" id="Phobius"/>
    </source>
</evidence>
<name>A0A1M5X1V4_9VIBR</name>
<keyword evidence="7 8" id="KW-0472">Membrane</keyword>
<dbReference type="GO" id="GO:0022857">
    <property type="term" value="F:transmembrane transporter activity"/>
    <property type="evidence" value="ECO:0007669"/>
    <property type="project" value="InterPro"/>
</dbReference>
<feature type="transmembrane region" description="Helical" evidence="8">
    <location>
        <begin position="125"/>
        <end position="145"/>
    </location>
</feature>
<dbReference type="EMBL" id="FQXZ01000008">
    <property type="protein sequence ID" value="SHH93847.1"/>
    <property type="molecule type" value="Genomic_DNA"/>
</dbReference>
<dbReference type="InterPro" id="IPR037294">
    <property type="entry name" value="ABC_BtuC-like"/>
</dbReference>
<dbReference type="Proteomes" id="UP000184608">
    <property type="component" value="Unassembled WGS sequence"/>
</dbReference>
<evidence type="ECO:0000256" key="3">
    <source>
        <dbReference type="ARBA" id="ARBA00022448"/>
    </source>
</evidence>
<organism evidence="9 10">
    <name type="scientific">Vibrio aerogenes CECT 7868</name>
    <dbReference type="NCBI Taxonomy" id="1216006"/>
    <lineage>
        <taxon>Bacteria</taxon>
        <taxon>Pseudomonadati</taxon>
        <taxon>Pseudomonadota</taxon>
        <taxon>Gammaproteobacteria</taxon>
        <taxon>Vibrionales</taxon>
        <taxon>Vibrionaceae</taxon>
        <taxon>Vibrio</taxon>
    </lineage>
</organism>
<comment type="similarity">
    <text evidence="2">Belongs to the binding-protein-dependent transport system permease family. FecCD subfamily.</text>
</comment>
<accession>A0A1M5X1V4</accession>
<keyword evidence="5 8" id="KW-0812">Transmembrane</keyword>
<feature type="transmembrane region" description="Helical" evidence="8">
    <location>
        <begin position="41"/>
        <end position="62"/>
    </location>
</feature>
<reference evidence="9 10" key="1">
    <citation type="submission" date="2016-11" db="EMBL/GenBank/DDBJ databases">
        <authorList>
            <person name="Jaros S."/>
            <person name="Januszkiewicz K."/>
            <person name="Wedrychowicz H."/>
        </authorList>
    </citation>
    <scope>NUCLEOTIDE SEQUENCE [LARGE SCALE GENOMIC DNA]</scope>
    <source>
        <strain evidence="9 10">CECT 7868</strain>
    </source>
</reference>
<evidence type="ECO:0000256" key="4">
    <source>
        <dbReference type="ARBA" id="ARBA00022475"/>
    </source>
</evidence>
<dbReference type="Pfam" id="PF01032">
    <property type="entry name" value="FecCD"/>
    <property type="match status" value="1"/>
</dbReference>
<evidence type="ECO:0000256" key="2">
    <source>
        <dbReference type="ARBA" id="ARBA00007935"/>
    </source>
</evidence>
<dbReference type="GO" id="GO:0033214">
    <property type="term" value="P:siderophore-iron import into cell"/>
    <property type="evidence" value="ECO:0007669"/>
    <property type="project" value="TreeGrafter"/>
</dbReference>
<proteinExistence type="inferred from homology"/>
<dbReference type="GO" id="GO:0005886">
    <property type="term" value="C:plasma membrane"/>
    <property type="evidence" value="ECO:0007669"/>
    <property type="project" value="UniProtKB-SubCell"/>
</dbReference>
<keyword evidence="3" id="KW-0813">Transport</keyword>
<dbReference type="InterPro" id="IPR000522">
    <property type="entry name" value="ABC_transptr_permease_BtuC"/>
</dbReference>
<evidence type="ECO:0000313" key="10">
    <source>
        <dbReference type="Proteomes" id="UP000184608"/>
    </source>
</evidence>
<evidence type="ECO:0000256" key="6">
    <source>
        <dbReference type="ARBA" id="ARBA00022989"/>
    </source>
</evidence>